<evidence type="ECO:0000256" key="3">
    <source>
        <dbReference type="ARBA" id="ARBA00022729"/>
    </source>
</evidence>
<protein>
    <submittedName>
        <fullName evidence="6">Sulfonate ABC transporter substrate-binding protein</fullName>
    </submittedName>
</protein>
<keyword evidence="7" id="KW-1185">Reference proteome</keyword>
<dbReference type="Pfam" id="PF09084">
    <property type="entry name" value="NMT1"/>
    <property type="match status" value="1"/>
</dbReference>
<dbReference type="EMBL" id="BONV01000003">
    <property type="protein sequence ID" value="GIG77812.1"/>
    <property type="molecule type" value="Genomic_DNA"/>
</dbReference>
<evidence type="ECO:0000256" key="1">
    <source>
        <dbReference type="ARBA" id="ARBA00004418"/>
    </source>
</evidence>
<name>A0A8J3LTC1_9ACTN</name>
<sequence length="363" mass="38726">MHRSKQLLSVFSLTVLLAACGGGGGGGGAAAPNAANKSAPASAEDIDATIDTSKVKHTLVVGVDNPYYLFHEDILVAQEKGYFKEVGIDNVEIKTIEDPLPALIGGSLDMALYDSDTTIAAAKKSNTGVRFLSVYLGGEANILGVGKGINTAADLKGKTITGGQFNSRNDAILRELLVKNGVTPDTDVKIVSTGGQSNERLQSVIAGVVDGASLQLRHREVLEKAGGKFLFEETRRVPQNGWAANKLLTESPETVTAFLTATLKARQFITNQANKDAVLALMVQKGFDVPPEFADAYSAENAPDYHVADGGFDPADMDKFIQDQIGFKSVPEGTDWRAYTYLEPLWRAQKILGLPFRPALGNV</sequence>
<dbReference type="PANTHER" id="PTHR30024:SF47">
    <property type="entry name" value="TAURINE-BINDING PERIPLASMIC PROTEIN"/>
    <property type="match status" value="1"/>
</dbReference>
<comment type="similarity">
    <text evidence="2">Belongs to the bacterial solute-binding protein SsuA/TauA family.</text>
</comment>
<dbReference type="Proteomes" id="UP000630097">
    <property type="component" value="Unassembled WGS sequence"/>
</dbReference>
<dbReference type="RefSeq" id="WP_203881336.1">
    <property type="nucleotide sequence ID" value="NZ_BAABHH010000003.1"/>
</dbReference>
<evidence type="ECO:0000256" key="4">
    <source>
        <dbReference type="SAM" id="SignalP"/>
    </source>
</evidence>
<dbReference type="InterPro" id="IPR015168">
    <property type="entry name" value="SsuA/THI5"/>
</dbReference>
<dbReference type="PROSITE" id="PS51257">
    <property type="entry name" value="PROKAR_LIPOPROTEIN"/>
    <property type="match status" value="1"/>
</dbReference>
<comment type="caution">
    <text evidence="6">The sequence shown here is derived from an EMBL/GenBank/DDBJ whole genome shotgun (WGS) entry which is preliminary data.</text>
</comment>
<evidence type="ECO:0000313" key="7">
    <source>
        <dbReference type="Proteomes" id="UP000630097"/>
    </source>
</evidence>
<keyword evidence="3 4" id="KW-0732">Signal</keyword>
<evidence type="ECO:0000313" key="6">
    <source>
        <dbReference type="EMBL" id="GIG77812.1"/>
    </source>
</evidence>
<dbReference type="PANTHER" id="PTHR30024">
    <property type="entry name" value="ALIPHATIC SULFONATES-BINDING PROTEIN-RELATED"/>
    <property type="match status" value="1"/>
</dbReference>
<feature type="domain" description="SsuA/THI5-like" evidence="5">
    <location>
        <begin position="71"/>
        <end position="272"/>
    </location>
</feature>
<dbReference type="AlphaFoldDB" id="A0A8J3LTC1"/>
<evidence type="ECO:0000256" key="2">
    <source>
        <dbReference type="ARBA" id="ARBA00010742"/>
    </source>
</evidence>
<organism evidence="6 7">
    <name type="scientific">Planotetraspora kaengkrachanensis</name>
    <dbReference type="NCBI Taxonomy" id="575193"/>
    <lineage>
        <taxon>Bacteria</taxon>
        <taxon>Bacillati</taxon>
        <taxon>Actinomycetota</taxon>
        <taxon>Actinomycetes</taxon>
        <taxon>Streptosporangiales</taxon>
        <taxon>Streptosporangiaceae</taxon>
        <taxon>Planotetraspora</taxon>
    </lineage>
</organism>
<feature type="chain" id="PRO_5039349454" evidence="4">
    <location>
        <begin position="19"/>
        <end position="363"/>
    </location>
</feature>
<dbReference type="GO" id="GO:0042597">
    <property type="term" value="C:periplasmic space"/>
    <property type="evidence" value="ECO:0007669"/>
    <property type="project" value="UniProtKB-SubCell"/>
</dbReference>
<comment type="subcellular location">
    <subcellularLocation>
        <location evidence="1">Periplasm</location>
    </subcellularLocation>
</comment>
<gene>
    <name evidence="6" type="primary">ssuA_2</name>
    <name evidence="6" type="ORF">Pka01_09390</name>
</gene>
<dbReference type="SUPFAM" id="SSF53850">
    <property type="entry name" value="Periplasmic binding protein-like II"/>
    <property type="match status" value="1"/>
</dbReference>
<evidence type="ECO:0000259" key="5">
    <source>
        <dbReference type="Pfam" id="PF09084"/>
    </source>
</evidence>
<proteinExistence type="inferred from homology"/>
<accession>A0A8J3LTC1</accession>
<dbReference type="Gene3D" id="3.40.190.10">
    <property type="entry name" value="Periplasmic binding protein-like II"/>
    <property type="match status" value="3"/>
</dbReference>
<reference evidence="6 7" key="1">
    <citation type="submission" date="2021-01" db="EMBL/GenBank/DDBJ databases">
        <title>Whole genome shotgun sequence of Planotetraspora kaengkrachanensis NBRC 104272.</title>
        <authorList>
            <person name="Komaki H."/>
            <person name="Tamura T."/>
        </authorList>
    </citation>
    <scope>NUCLEOTIDE SEQUENCE [LARGE SCALE GENOMIC DNA]</scope>
    <source>
        <strain evidence="6 7">NBRC 104272</strain>
    </source>
</reference>
<feature type="signal peptide" evidence="4">
    <location>
        <begin position="1"/>
        <end position="18"/>
    </location>
</feature>